<sequence length="75" mass="8979">MRKLWEFLRERSYAAFLVGSKRRSNLELYKQPDIVKCVKLQRFKWAGHLARMKENHCCKKSFLGKPEIDLMADPH</sequence>
<reference evidence="1" key="1">
    <citation type="submission" date="2020-08" db="EMBL/GenBank/DDBJ databases">
        <title>Multicomponent nature underlies the extraordinary mechanical properties of spider dragline silk.</title>
        <authorList>
            <person name="Kono N."/>
            <person name="Nakamura H."/>
            <person name="Mori M."/>
            <person name="Yoshida Y."/>
            <person name="Ohtoshi R."/>
            <person name="Malay A.D."/>
            <person name="Moran D.A.P."/>
            <person name="Tomita M."/>
            <person name="Numata K."/>
            <person name="Arakawa K."/>
        </authorList>
    </citation>
    <scope>NUCLEOTIDE SEQUENCE</scope>
</reference>
<organism evidence="1 2">
    <name type="scientific">Trichonephila clavipes</name>
    <name type="common">Golden silk orbweaver</name>
    <name type="synonym">Nephila clavipes</name>
    <dbReference type="NCBI Taxonomy" id="2585209"/>
    <lineage>
        <taxon>Eukaryota</taxon>
        <taxon>Metazoa</taxon>
        <taxon>Ecdysozoa</taxon>
        <taxon>Arthropoda</taxon>
        <taxon>Chelicerata</taxon>
        <taxon>Arachnida</taxon>
        <taxon>Araneae</taxon>
        <taxon>Araneomorphae</taxon>
        <taxon>Entelegynae</taxon>
        <taxon>Araneoidea</taxon>
        <taxon>Nephilidae</taxon>
        <taxon>Trichonephila</taxon>
    </lineage>
</organism>
<dbReference type="EMBL" id="BMAU01021375">
    <property type="protein sequence ID" value="GFY26261.1"/>
    <property type="molecule type" value="Genomic_DNA"/>
</dbReference>
<protein>
    <submittedName>
        <fullName evidence="1">Uncharacterized protein</fullName>
    </submittedName>
</protein>
<comment type="caution">
    <text evidence="1">The sequence shown here is derived from an EMBL/GenBank/DDBJ whole genome shotgun (WGS) entry which is preliminary data.</text>
</comment>
<name>A0A8X6W1T4_TRICX</name>
<dbReference type="Proteomes" id="UP000887159">
    <property type="component" value="Unassembled WGS sequence"/>
</dbReference>
<proteinExistence type="predicted"/>
<evidence type="ECO:0000313" key="1">
    <source>
        <dbReference type="EMBL" id="GFY26261.1"/>
    </source>
</evidence>
<accession>A0A8X6W1T4</accession>
<keyword evidence="2" id="KW-1185">Reference proteome</keyword>
<evidence type="ECO:0000313" key="2">
    <source>
        <dbReference type="Proteomes" id="UP000887159"/>
    </source>
</evidence>
<gene>
    <name evidence="1" type="ORF">TNCV_24611</name>
</gene>
<dbReference type="AlphaFoldDB" id="A0A8X6W1T4"/>